<keyword evidence="6" id="KW-0282">Flagellum</keyword>
<dbReference type="InterPro" id="IPR001492">
    <property type="entry name" value="Flagellin"/>
</dbReference>
<name>A0A7W6BDM7_9SPHN</name>
<evidence type="ECO:0000256" key="3">
    <source>
        <dbReference type="ARBA" id="ARBA00005709"/>
    </source>
</evidence>
<evidence type="ECO:0000256" key="2">
    <source>
        <dbReference type="ARBA" id="ARBA00004613"/>
    </source>
</evidence>
<dbReference type="GO" id="GO:0005576">
    <property type="term" value="C:extracellular region"/>
    <property type="evidence" value="ECO:0007669"/>
    <property type="project" value="UniProtKB-SubCell"/>
</dbReference>
<dbReference type="GO" id="GO:0005198">
    <property type="term" value="F:structural molecule activity"/>
    <property type="evidence" value="ECO:0007669"/>
    <property type="project" value="InterPro"/>
</dbReference>
<dbReference type="RefSeq" id="WP_188070515.1">
    <property type="nucleotide sequence ID" value="NZ_BSPS01000022.1"/>
</dbReference>
<comment type="subcellular location">
    <subcellularLocation>
        <location evidence="1">Bacterial flagellum</location>
    </subcellularLocation>
    <subcellularLocation>
        <location evidence="2">Secreted</location>
    </subcellularLocation>
</comment>
<dbReference type="EMBL" id="JACIDT010000002">
    <property type="protein sequence ID" value="MBB3924946.1"/>
    <property type="molecule type" value="Genomic_DNA"/>
</dbReference>
<dbReference type="Gene3D" id="1.20.1330.10">
    <property type="entry name" value="f41 fragment of flagellin, N-terminal domain"/>
    <property type="match status" value="1"/>
</dbReference>
<dbReference type="GO" id="GO:0009288">
    <property type="term" value="C:bacterial-type flagellum"/>
    <property type="evidence" value="ECO:0007669"/>
    <property type="project" value="UniProtKB-SubCell"/>
</dbReference>
<evidence type="ECO:0000313" key="7">
    <source>
        <dbReference type="Proteomes" id="UP000571950"/>
    </source>
</evidence>
<protein>
    <submittedName>
        <fullName evidence="6">Flagellar hook-associated protein 3 FlgL</fullName>
    </submittedName>
</protein>
<gene>
    <name evidence="6" type="ORF">GGR43_000647</name>
</gene>
<comment type="similarity">
    <text evidence="3">Belongs to the bacterial flagellin family.</text>
</comment>
<sequence length="281" mass="30057">MVAITAQTMADEIRRQQKLATSITDLQAAISSGKMLTKSSQDPQAWVQISEIGRAQAQQSAWATNIAYAQSRAQKAETNLNDISSLMTRAQELMVTAKTGTLDETNRVAIASELEGIRVSIADLLAEKDYLGVPIFDQGAPTMIPVGKNYAVDAVPTQESLSQGITVNGAPQSLDSILQQAITAVNSGDADALADAMTAVTAGGDHITLALTLQGVRSDRLEKASTRIDSVSLDLAERRSTLEDTDLSTAIMTLQSKMVSLQAAQITYSQINQQTLFDLIR</sequence>
<evidence type="ECO:0000259" key="5">
    <source>
        <dbReference type="Pfam" id="PF00669"/>
    </source>
</evidence>
<dbReference type="Proteomes" id="UP000571950">
    <property type="component" value="Unassembled WGS sequence"/>
</dbReference>
<evidence type="ECO:0000313" key="6">
    <source>
        <dbReference type="EMBL" id="MBB3924946.1"/>
    </source>
</evidence>
<evidence type="ECO:0000256" key="4">
    <source>
        <dbReference type="ARBA" id="ARBA00023143"/>
    </source>
</evidence>
<keyword evidence="6" id="KW-0969">Cilium</keyword>
<dbReference type="InterPro" id="IPR001029">
    <property type="entry name" value="Flagellin_N"/>
</dbReference>
<dbReference type="PANTHER" id="PTHR42792:SF1">
    <property type="entry name" value="FLAGELLAR HOOK-ASSOCIATED PROTEIN 3"/>
    <property type="match status" value="1"/>
</dbReference>
<organism evidence="6 7">
    <name type="scientific">Sphingobium jiangsuense</name>
    <dbReference type="NCBI Taxonomy" id="870476"/>
    <lineage>
        <taxon>Bacteria</taxon>
        <taxon>Pseudomonadati</taxon>
        <taxon>Pseudomonadota</taxon>
        <taxon>Alphaproteobacteria</taxon>
        <taxon>Sphingomonadales</taxon>
        <taxon>Sphingomonadaceae</taxon>
        <taxon>Sphingobium</taxon>
    </lineage>
</organism>
<accession>A0A7W6BDM7</accession>
<reference evidence="6 7" key="1">
    <citation type="submission" date="2020-08" db="EMBL/GenBank/DDBJ databases">
        <title>Genomic Encyclopedia of Type Strains, Phase IV (KMG-IV): sequencing the most valuable type-strain genomes for metagenomic binning, comparative biology and taxonomic classification.</title>
        <authorList>
            <person name="Goeker M."/>
        </authorList>
    </citation>
    <scope>NUCLEOTIDE SEQUENCE [LARGE SCALE GENOMIC DNA]</scope>
    <source>
        <strain evidence="6 7">DSM 26189</strain>
    </source>
</reference>
<keyword evidence="6" id="KW-0966">Cell projection</keyword>
<proteinExistence type="inferred from homology"/>
<evidence type="ECO:0000256" key="1">
    <source>
        <dbReference type="ARBA" id="ARBA00004365"/>
    </source>
</evidence>
<dbReference type="SUPFAM" id="SSF64518">
    <property type="entry name" value="Phase 1 flagellin"/>
    <property type="match status" value="1"/>
</dbReference>
<feature type="domain" description="Flagellin N-terminal" evidence="5">
    <location>
        <begin position="17"/>
        <end position="138"/>
    </location>
</feature>
<keyword evidence="7" id="KW-1185">Reference proteome</keyword>
<dbReference type="AlphaFoldDB" id="A0A7W6BDM7"/>
<keyword evidence="4" id="KW-0975">Bacterial flagellum</keyword>
<dbReference type="PANTHER" id="PTHR42792">
    <property type="entry name" value="FLAGELLIN"/>
    <property type="match status" value="1"/>
</dbReference>
<comment type="caution">
    <text evidence="6">The sequence shown here is derived from an EMBL/GenBank/DDBJ whole genome shotgun (WGS) entry which is preliminary data.</text>
</comment>
<dbReference type="Pfam" id="PF00669">
    <property type="entry name" value="Flagellin_N"/>
    <property type="match status" value="1"/>
</dbReference>